<reference evidence="1 2" key="1">
    <citation type="submission" date="2021-06" db="EMBL/GenBank/DDBJ databases">
        <title>Caerostris extrusa draft genome.</title>
        <authorList>
            <person name="Kono N."/>
            <person name="Arakawa K."/>
        </authorList>
    </citation>
    <scope>NUCLEOTIDE SEQUENCE [LARGE SCALE GENOMIC DNA]</scope>
</reference>
<proteinExistence type="predicted"/>
<keyword evidence="2" id="KW-1185">Reference proteome</keyword>
<organism evidence="1 2">
    <name type="scientific">Caerostris extrusa</name>
    <name type="common">Bark spider</name>
    <name type="synonym">Caerostris bankana</name>
    <dbReference type="NCBI Taxonomy" id="172846"/>
    <lineage>
        <taxon>Eukaryota</taxon>
        <taxon>Metazoa</taxon>
        <taxon>Ecdysozoa</taxon>
        <taxon>Arthropoda</taxon>
        <taxon>Chelicerata</taxon>
        <taxon>Arachnida</taxon>
        <taxon>Araneae</taxon>
        <taxon>Araneomorphae</taxon>
        <taxon>Entelegynae</taxon>
        <taxon>Araneoidea</taxon>
        <taxon>Araneidae</taxon>
        <taxon>Caerostris</taxon>
    </lineage>
</organism>
<evidence type="ECO:0000313" key="2">
    <source>
        <dbReference type="Proteomes" id="UP001054945"/>
    </source>
</evidence>
<dbReference type="Proteomes" id="UP001054945">
    <property type="component" value="Unassembled WGS sequence"/>
</dbReference>
<sequence>MAGFVSEESSVFHKLKIKEKQRLFSNNLHLRAVRIPEMTSVGAPAFLSTNSLSLSLSGHVVQTLSLPPPRLHFVGGSPGAAVRVRRDVTARAR</sequence>
<dbReference type="EMBL" id="BPLR01020797">
    <property type="protein sequence ID" value="GIX82655.1"/>
    <property type="molecule type" value="Genomic_DNA"/>
</dbReference>
<comment type="caution">
    <text evidence="1">The sequence shown here is derived from an EMBL/GenBank/DDBJ whole genome shotgun (WGS) entry which is preliminary data.</text>
</comment>
<name>A0AAV4NFU5_CAEEX</name>
<protein>
    <submittedName>
        <fullName evidence="1">Uncharacterized protein</fullName>
    </submittedName>
</protein>
<dbReference type="AlphaFoldDB" id="A0AAV4NFU5"/>
<accession>A0AAV4NFU5</accession>
<gene>
    <name evidence="1" type="ORF">CEXT_615081</name>
</gene>
<evidence type="ECO:0000313" key="1">
    <source>
        <dbReference type="EMBL" id="GIX82655.1"/>
    </source>
</evidence>